<dbReference type="EMBL" id="UINC01099428">
    <property type="protein sequence ID" value="SVC58700.1"/>
    <property type="molecule type" value="Genomic_DNA"/>
</dbReference>
<protein>
    <submittedName>
        <fullName evidence="2">Uncharacterized protein</fullName>
    </submittedName>
</protein>
<feature type="region of interest" description="Disordered" evidence="1">
    <location>
        <begin position="1"/>
        <end position="56"/>
    </location>
</feature>
<evidence type="ECO:0000313" key="2">
    <source>
        <dbReference type="EMBL" id="SVC58700.1"/>
    </source>
</evidence>
<dbReference type="AlphaFoldDB" id="A0A382NDA9"/>
<evidence type="ECO:0000256" key="1">
    <source>
        <dbReference type="SAM" id="MobiDB-lite"/>
    </source>
</evidence>
<feature type="compositionally biased region" description="Low complexity" evidence="1">
    <location>
        <begin position="1"/>
        <end position="36"/>
    </location>
</feature>
<organism evidence="2">
    <name type="scientific">marine metagenome</name>
    <dbReference type="NCBI Taxonomy" id="408172"/>
    <lineage>
        <taxon>unclassified sequences</taxon>
        <taxon>metagenomes</taxon>
        <taxon>ecological metagenomes</taxon>
    </lineage>
</organism>
<feature type="compositionally biased region" description="Basic residues" evidence="1">
    <location>
        <begin position="42"/>
        <end position="56"/>
    </location>
</feature>
<gene>
    <name evidence="2" type="ORF">METZ01_LOCUS311554</name>
</gene>
<proteinExistence type="predicted"/>
<accession>A0A382NDA9</accession>
<feature type="non-terminal residue" evidence="2">
    <location>
        <position position="56"/>
    </location>
</feature>
<name>A0A382NDA9_9ZZZZ</name>
<sequence>STESSSTTTTPTRWNSTTSHSSPTSRPRRSCSASASYWSRKQAAKPRRHRSTPSGC</sequence>
<reference evidence="2" key="1">
    <citation type="submission" date="2018-05" db="EMBL/GenBank/DDBJ databases">
        <authorList>
            <person name="Lanie J.A."/>
            <person name="Ng W.-L."/>
            <person name="Kazmierczak K.M."/>
            <person name="Andrzejewski T.M."/>
            <person name="Davidsen T.M."/>
            <person name="Wayne K.J."/>
            <person name="Tettelin H."/>
            <person name="Glass J.I."/>
            <person name="Rusch D."/>
            <person name="Podicherti R."/>
            <person name="Tsui H.-C.T."/>
            <person name="Winkler M.E."/>
        </authorList>
    </citation>
    <scope>NUCLEOTIDE SEQUENCE</scope>
</reference>
<feature type="non-terminal residue" evidence="2">
    <location>
        <position position="1"/>
    </location>
</feature>